<sequence>MASIPPISIPESVPTSALTSATNAFASKSPNDVYLFLEENREKFKGLDLTAWNWIVIDEKGFETETCLLGSRVLPDDEEDGDGNGEVVGYKICRIPWTRAWLMLANLDIANMGFEEWVDEKRGPVDEDFGAWAWVGPFDGAEKEDEEVLAKRGEAVRQGVEGGYI</sequence>
<evidence type="ECO:0000313" key="2">
    <source>
        <dbReference type="Proteomes" id="UP000326565"/>
    </source>
</evidence>
<dbReference type="EMBL" id="ML732304">
    <property type="protein sequence ID" value="KAB8070393.1"/>
    <property type="molecule type" value="Genomic_DNA"/>
</dbReference>
<protein>
    <submittedName>
        <fullName evidence="1">Uncharacterized protein</fullName>
    </submittedName>
</protein>
<proteinExistence type="predicted"/>
<dbReference type="OrthoDB" id="2884623at2759"/>
<reference evidence="1 2" key="1">
    <citation type="submission" date="2019-04" db="EMBL/GenBank/DDBJ databases">
        <title>Friends and foes A comparative genomics study of 23 Aspergillus species from section Flavi.</title>
        <authorList>
            <consortium name="DOE Joint Genome Institute"/>
            <person name="Kjaerbolling I."/>
            <person name="Vesth T."/>
            <person name="Frisvad J.C."/>
            <person name="Nybo J.L."/>
            <person name="Theobald S."/>
            <person name="Kildgaard S."/>
            <person name="Isbrandt T."/>
            <person name="Kuo A."/>
            <person name="Sato A."/>
            <person name="Lyhne E.K."/>
            <person name="Kogle M.E."/>
            <person name="Wiebenga A."/>
            <person name="Kun R.S."/>
            <person name="Lubbers R.J."/>
            <person name="Makela M.R."/>
            <person name="Barry K."/>
            <person name="Chovatia M."/>
            <person name="Clum A."/>
            <person name="Daum C."/>
            <person name="Haridas S."/>
            <person name="He G."/>
            <person name="LaButti K."/>
            <person name="Lipzen A."/>
            <person name="Mondo S."/>
            <person name="Riley R."/>
            <person name="Salamov A."/>
            <person name="Simmons B.A."/>
            <person name="Magnuson J.K."/>
            <person name="Henrissat B."/>
            <person name="Mortensen U.H."/>
            <person name="Larsen T.O."/>
            <person name="Devries R.P."/>
            <person name="Grigoriev I.V."/>
            <person name="Machida M."/>
            <person name="Baker S.E."/>
            <person name="Andersen M.R."/>
        </authorList>
    </citation>
    <scope>NUCLEOTIDE SEQUENCE [LARGE SCALE GENOMIC DNA]</scope>
    <source>
        <strain evidence="1 2">CBS 151.66</strain>
    </source>
</reference>
<organism evidence="1 2">
    <name type="scientific">Aspergillus leporis</name>
    <dbReference type="NCBI Taxonomy" id="41062"/>
    <lineage>
        <taxon>Eukaryota</taxon>
        <taxon>Fungi</taxon>
        <taxon>Dikarya</taxon>
        <taxon>Ascomycota</taxon>
        <taxon>Pezizomycotina</taxon>
        <taxon>Eurotiomycetes</taxon>
        <taxon>Eurotiomycetidae</taxon>
        <taxon>Eurotiales</taxon>
        <taxon>Aspergillaceae</taxon>
        <taxon>Aspergillus</taxon>
        <taxon>Aspergillus subgen. Circumdati</taxon>
    </lineage>
</organism>
<name>A0A5N5WPH5_9EURO</name>
<keyword evidence="2" id="KW-1185">Reference proteome</keyword>
<gene>
    <name evidence="1" type="ORF">BDV29DRAFT_160525</name>
</gene>
<dbReference type="AlphaFoldDB" id="A0A5N5WPH5"/>
<dbReference type="Proteomes" id="UP000326565">
    <property type="component" value="Unassembled WGS sequence"/>
</dbReference>
<evidence type="ECO:0000313" key="1">
    <source>
        <dbReference type="EMBL" id="KAB8070393.1"/>
    </source>
</evidence>
<accession>A0A5N5WPH5</accession>